<dbReference type="PANTHER" id="PTHR33744">
    <property type="entry name" value="CARBOHYDRATE DIACID REGULATOR"/>
    <property type="match status" value="1"/>
</dbReference>
<dbReference type="PANTHER" id="PTHR33744:SF1">
    <property type="entry name" value="DNA-BINDING TRANSCRIPTIONAL ACTIVATOR ADER"/>
    <property type="match status" value="1"/>
</dbReference>
<dbReference type="EMBL" id="JBHRZG010000022">
    <property type="protein sequence ID" value="MFC3834346.1"/>
    <property type="molecule type" value="Genomic_DNA"/>
</dbReference>
<dbReference type="Gene3D" id="1.10.10.2840">
    <property type="entry name" value="PucR C-terminal helix-turn-helix domain"/>
    <property type="match status" value="1"/>
</dbReference>
<proteinExistence type="predicted"/>
<comment type="caution">
    <text evidence="3">The sequence shown here is derived from an EMBL/GenBank/DDBJ whole genome shotgun (WGS) entry which is preliminary data.</text>
</comment>
<dbReference type="InterPro" id="IPR042070">
    <property type="entry name" value="PucR_C-HTH_sf"/>
</dbReference>
<evidence type="ECO:0000259" key="1">
    <source>
        <dbReference type="Pfam" id="PF07905"/>
    </source>
</evidence>
<organism evidence="3 4">
    <name type="scientific">Deinococcus rufus</name>
    <dbReference type="NCBI Taxonomy" id="2136097"/>
    <lineage>
        <taxon>Bacteria</taxon>
        <taxon>Thermotogati</taxon>
        <taxon>Deinococcota</taxon>
        <taxon>Deinococci</taxon>
        <taxon>Deinococcales</taxon>
        <taxon>Deinococcaceae</taxon>
        <taxon>Deinococcus</taxon>
    </lineage>
</organism>
<feature type="domain" description="PucR C-terminal helix-turn-helix" evidence="2">
    <location>
        <begin position="178"/>
        <end position="234"/>
    </location>
</feature>
<gene>
    <name evidence="3" type="ORF">ACFOSB_15945</name>
</gene>
<evidence type="ECO:0000259" key="2">
    <source>
        <dbReference type="Pfam" id="PF13556"/>
    </source>
</evidence>
<dbReference type="InterPro" id="IPR051448">
    <property type="entry name" value="CdaR-like_regulators"/>
</dbReference>
<dbReference type="InterPro" id="IPR012914">
    <property type="entry name" value="PucR_dom"/>
</dbReference>
<dbReference type="Pfam" id="PF07905">
    <property type="entry name" value="PucR"/>
    <property type="match status" value="1"/>
</dbReference>
<keyword evidence="4" id="KW-1185">Reference proteome</keyword>
<evidence type="ECO:0000313" key="4">
    <source>
        <dbReference type="Proteomes" id="UP001595803"/>
    </source>
</evidence>
<feature type="domain" description="Purine catabolism PurC-like" evidence="1">
    <location>
        <begin position="11"/>
        <end position="131"/>
    </location>
</feature>
<dbReference type="RefSeq" id="WP_380102888.1">
    <property type="nucleotide sequence ID" value="NZ_JBHRZG010000022.1"/>
</dbReference>
<dbReference type="Proteomes" id="UP001595803">
    <property type="component" value="Unassembled WGS sequence"/>
</dbReference>
<dbReference type="InterPro" id="IPR025736">
    <property type="entry name" value="PucR_C-HTH_dom"/>
</dbReference>
<dbReference type="Pfam" id="PF13556">
    <property type="entry name" value="HTH_30"/>
    <property type="match status" value="1"/>
</dbReference>
<evidence type="ECO:0000313" key="3">
    <source>
        <dbReference type="EMBL" id="MFC3834346.1"/>
    </source>
</evidence>
<reference evidence="4" key="1">
    <citation type="journal article" date="2019" name="Int. J. Syst. Evol. Microbiol.">
        <title>The Global Catalogue of Microorganisms (GCM) 10K type strain sequencing project: providing services to taxonomists for standard genome sequencing and annotation.</title>
        <authorList>
            <consortium name="The Broad Institute Genomics Platform"/>
            <consortium name="The Broad Institute Genome Sequencing Center for Infectious Disease"/>
            <person name="Wu L."/>
            <person name="Ma J."/>
        </authorList>
    </citation>
    <scope>NUCLEOTIDE SEQUENCE [LARGE SCALE GENOMIC DNA]</scope>
    <source>
        <strain evidence="4">CCTCC AB 2017081</strain>
    </source>
</reference>
<sequence>MLNAPLPSLRELLDLPAFAGAQVLGGAAGLERSVTWVHVAEVLDAARFLSGGELLLSTGLELSRTVPDEGRAYLRSLADAGAHGLALELVGPLREVPAAVLEEAQRLALPVIAFVHEVRFADLTRAAHGRILARGTPDATGGLESVTLALRETGRAAVFREAQLGPLLALPERPRATLLLTLDALIAGQFNIAQVARALGVRRQTVYYRLEQLRARLGDLDDPRRQLALRLALDLDGGG</sequence>
<name>A0ABV7ZE16_9DEIO</name>
<protein>
    <submittedName>
        <fullName evidence="3">PucR family transcriptional regulator ligand-binding domain-containing protein</fullName>
    </submittedName>
</protein>
<accession>A0ABV7ZE16</accession>